<dbReference type="InterPro" id="IPR005139">
    <property type="entry name" value="PCRF"/>
</dbReference>
<dbReference type="Pfam" id="PF00472">
    <property type="entry name" value="RF-1"/>
    <property type="match status" value="1"/>
</dbReference>
<dbReference type="FunFam" id="3.30.160.20:FF:000010">
    <property type="entry name" value="Peptide chain release factor 2"/>
    <property type="match status" value="1"/>
</dbReference>
<comment type="similarity">
    <text evidence="2 6">Belongs to the prokaryotic/mitochondrial release factor family.</text>
</comment>
<evidence type="ECO:0000256" key="7">
    <source>
        <dbReference type="SAM" id="Coils"/>
    </source>
</evidence>
<feature type="coiled-coil region" evidence="7">
    <location>
        <begin position="13"/>
        <end position="76"/>
    </location>
</feature>
<protein>
    <recommendedName>
        <fullName evidence="3 6">Peptide chain release factor 2</fullName>
        <shortName evidence="6">RF-2</shortName>
    </recommendedName>
</protein>
<comment type="PTM">
    <text evidence="6">Methylated by PrmC. Methylation increases the termination efficiency of RF2.</text>
</comment>
<dbReference type="Gene3D" id="3.30.160.20">
    <property type="match status" value="1"/>
</dbReference>
<dbReference type="PANTHER" id="PTHR43116">
    <property type="entry name" value="PEPTIDE CHAIN RELEASE FACTOR 2"/>
    <property type="match status" value="1"/>
</dbReference>
<dbReference type="InterPro" id="IPR045853">
    <property type="entry name" value="Pep_chain_release_fac_I_sf"/>
</dbReference>
<dbReference type="InterPro" id="IPR000352">
    <property type="entry name" value="Pep_chain_release_fac_I"/>
</dbReference>
<evidence type="ECO:0000259" key="8">
    <source>
        <dbReference type="PROSITE" id="PS00745"/>
    </source>
</evidence>
<evidence type="ECO:0000313" key="9">
    <source>
        <dbReference type="EMBL" id="KGM96806.1"/>
    </source>
</evidence>
<dbReference type="NCBIfam" id="TIGR00020">
    <property type="entry name" value="prfB"/>
    <property type="match status" value="1"/>
</dbReference>
<dbReference type="Gene3D" id="3.30.70.1660">
    <property type="match status" value="1"/>
</dbReference>
<evidence type="ECO:0000256" key="4">
    <source>
        <dbReference type="ARBA" id="ARBA00022481"/>
    </source>
</evidence>
<dbReference type="EMBL" id="JENJ01000018">
    <property type="protein sequence ID" value="KGM96806.1"/>
    <property type="molecule type" value="Genomic_DNA"/>
</dbReference>
<dbReference type="HAMAP" id="MF_00094">
    <property type="entry name" value="Rel_fac_2"/>
    <property type="match status" value="1"/>
</dbReference>
<accession>A0A0A0I946</accession>
<gene>
    <name evidence="6" type="primary">prfB</name>
    <name evidence="9" type="ORF">Z968_05635</name>
</gene>
<comment type="caution">
    <text evidence="9">The sequence shown here is derived from an EMBL/GenBank/DDBJ whole genome shotgun (WGS) entry which is preliminary data.</text>
</comment>
<evidence type="ECO:0000256" key="6">
    <source>
        <dbReference type="HAMAP-Rule" id="MF_00094"/>
    </source>
</evidence>
<dbReference type="SUPFAM" id="SSF75620">
    <property type="entry name" value="Release factor"/>
    <property type="match status" value="1"/>
</dbReference>
<evidence type="ECO:0000256" key="5">
    <source>
        <dbReference type="ARBA" id="ARBA00022917"/>
    </source>
</evidence>
<dbReference type="GO" id="GO:0005737">
    <property type="term" value="C:cytoplasm"/>
    <property type="evidence" value="ECO:0007669"/>
    <property type="project" value="UniProtKB-SubCell"/>
</dbReference>
<comment type="function">
    <text evidence="1 6">Peptide chain release factor 2 directs the termination of translation in response to the peptide chain termination codons UGA and UAA.</text>
</comment>
<evidence type="ECO:0000256" key="2">
    <source>
        <dbReference type="ARBA" id="ARBA00010835"/>
    </source>
</evidence>
<sequence length="326" mass="36987">MQESDFWDDINKAQEITQEAKGLKDRIDGYNNTKIRIEDLEVLIEISIEEEDESSIEEILNEIKEIETIVDNFKVEILLSGEYDKNNAIVSLHSGAGGTDAQDWTEMLLRMYKRWAEKKGYKVDTIDMLPGDEAGIKSASLKITGEFAYGYLKAEKGIHRLVRISPFNANGKRQTSFASLEVIPELRENQDIEIKADDLRVDTYRASGAGGQHINKTDSAVRITHIPTGIVVQSQSERSQFQNKDTAMSMLKSKLVELKERAHKEKIEDLSGDLKEIGWGSQIRSYVFQPYTMVKDHRTNTEMGNVDAVMDGDIDIFILEYLKANN</sequence>
<dbReference type="PANTHER" id="PTHR43116:SF3">
    <property type="entry name" value="CLASS I PEPTIDE CHAIN RELEASE FACTOR"/>
    <property type="match status" value="1"/>
</dbReference>
<dbReference type="GO" id="GO:0016149">
    <property type="term" value="F:translation release factor activity, codon specific"/>
    <property type="evidence" value="ECO:0007669"/>
    <property type="project" value="UniProtKB-UniRule"/>
</dbReference>
<evidence type="ECO:0000256" key="3">
    <source>
        <dbReference type="ARBA" id="ARBA00019192"/>
    </source>
</evidence>
<evidence type="ECO:0000313" key="10">
    <source>
        <dbReference type="Proteomes" id="UP000030012"/>
    </source>
</evidence>
<keyword evidence="4 6" id="KW-0488">Methylation</keyword>
<comment type="subcellular location">
    <subcellularLocation>
        <location evidence="6">Cytoplasm</location>
    </subcellularLocation>
</comment>
<proteinExistence type="inferred from homology"/>
<evidence type="ECO:0000256" key="1">
    <source>
        <dbReference type="ARBA" id="ARBA00002613"/>
    </source>
</evidence>
<feature type="domain" description="Prokaryotic-type class I peptide chain release factors" evidence="8">
    <location>
        <begin position="205"/>
        <end position="221"/>
    </location>
</feature>
<keyword evidence="7" id="KW-0175">Coiled coil</keyword>
<dbReference type="Gene3D" id="1.20.58.410">
    <property type="entry name" value="Release factor"/>
    <property type="match status" value="1"/>
</dbReference>
<keyword evidence="5 6" id="KW-0648">Protein biosynthesis</keyword>
<name>A0A0A0I946_CLONO</name>
<dbReference type="AlphaFoldDB" id="A0A0A0I946"/>
<dbReference type="Pfam" id="PF03462">
    <property type="entry name" value="PCRF"/>
    <property type="match status" value="1"/>
</dbReference>
<organism evidence="9 10">
    <name type="scientific">Clostridium novyi A str. 4552</name>
    <dbReference type="NCBI Taxonomy" id="1444289"/>
    <lineage>
        <taxon>Bacteria</taxon>
        <taxon>Bacillati</taxon>
        <taxon>Bacillota</taxon>
        <taxon>Clostridia</taxon>
        <taxon>Eubacteriales</taxon>
        <taxon>Clostridiaceae</taxon>
        <taxon>Clostridium</taxon>
    </lineage>
</organism>
<feature type="modified residue" description="N5-methylglutamine" evidence="6">
    <location>
        <position position="212"/>
    </location>
</feature>
<dbReference type="SMART" id="SM00937">
    <property type="entry name" value="PCRF"/>
    <property type="match status" value="1"/>
</dbReference>
<dbReference type="InterPro" id="IPR004374">
    <property type="entry name" value="PrfB"/>
</dbReference>
<dbReference type="PROSITE" id="PS00745">
    <property type="entry name" value="RF_PROK_I"/>
    <property type="match status" value="1"/>
</dbReference>
<dbReference type="Proteomes" id="UP000030012">
    <property type="component" value="Unassembled WGS sequence"/>
</dbReference>
<reference evidence="9 10" key="1">
    <citation type="submission" date="2014-01" db="EMBL/GenBank/DDBJ databases">
        <title>Plasmidome dynamics in the species complex Clostridium novyi sensu lato converts strains of independent lineages into distinctly different pathogens.</title>
        <authorList>
            <person name="Skarin H."/>
            <person name="Segerman B."/>
        </authorList>
    </citation>
    <scope>NUCLEOTIDE SEQUENCE [LARGE SCALE GENOMIC DNA]</scope>
    <source>
        <strain evidence="9 10">4552</strain>
    </source>
</reference>
<keyword evidence="6" id="KW-0963">Cytoplasm</keyword>